<keyword evidence="4" id="KW-1185">Reference proteome</keyword>
<keyword evidence="2" id="KW-0812">Transmembrane</keyword>
<feature type="compositionally biased region" description="Low complexity" evidence="1">
    <location>
        <begin position="405"/>
        <end position="422"/>
    </location>
</feature>
<organism evidence="3 4">
    <name type="scientific">Pyronema omphalodes (strain CBS 100304)</name>
    <name type="common">Pyronema confluens</name>
    <dbReference type="NCBI Taxonomy" id="1076935"/>
    <lineage>
        <taxon>Eukaryota</taxon>
        <taxon>Fungi</taxon>
        <taxon>Dikarya</taxon>
        <taxon>Ascomycota</taxon>
        <taxon>Pezizomycotina</taxon>
        <taxon>Pezizomycetes</taxon>
        <taxon>Pezizales</taxon>
        <taxon>Pyronemataceae</taxon>
        <taxon>Pyronema</taxon>
    </lineage>
</organism>
<dbReference type="SUPFAM" id="SSF53448">
    <property type="entry name" value="Nucleotide-diphospho-sugar transferases"/>
    <property type="match status" value="1"/>
</dbReference>
<dbReference type="eggNOG" id="ENOG502S2TH">
    <property type="taxonomic scope" value="Eukaryota"/>
</dbReference>
<name>U4LWD0_PYROM</name>
<keyword evidence="2" id="KW-0472">Membrane</keyword>
<keyword evidence="2" id="KW-1133">Transmembrane helix</keyword>
<sequence>MSCSRLTPRRTATAVVLLVIVVWCLLMLPDSRVQSVRDFTATITTAQATKQTETTTTEPTTEIATAKIPMANDPTPKDPVPSPHQSEAVQIPQNLSYVFYATDNKYACSVLVNAHRLRNKLHSQVPIILIAGPYVSSEAIAAIKASDINITIVNDKAPDLGEHSASYYSQVLLKLRAFRLHQVIPTLNRIIILDSDQLVMKNLDHLFQLPGVDIAAPSMYWSGGSSLSVTTALMVGTLSDKLWTIIDYALNHMRDDEYDMDLINKVMLRRLMVLPGRYTTLNSHWEAQDTPGWFKGTKTSPHATDEEMEELYKMVEVLHFTAIDKPWNIDPDRLQQSRERSGKSRVHPLLVEQFREWHRDAKEVCSSFWSWEAEEAALREEMSIENAMLAMTASMDKKVPLSPATPETSQNPQTQQTTQTPQSTPPTAPSPPTNGAVHTPDQSS</sequence>
<dbReference type="PANTHER" id="PTHR11183">
    <property type="entry name" value="GLYCOGENIN SUBFAMILY MEMBER"/>
    <property type="match status" value="1"/>
</dbReference>
<protein>
    <submittedName>
        <fullName evidence="3">Similar to Glucose N-acetyltransferase 1 acc. no. Q4HVS2</fullName>
    </submittedName>
</protein>
<feature type="transmembrane region" description="Helical" evidence="2">
    <location>
        <begin position="12"/>
        <end position="29"/>
    </location>
</feature>
<dbReference type="OrthoDB" id="2014201at2759"/>
<evidence type="ECO:0000256" key="1">
    <source>
        <dbReference type="SAM" id="MobiDB-lite"/>
    </source>
</evidence>
<dbReference type="EMBL" id="HF936139">
    <property type="protein sequence ID" value="CCX33581.1"/>
    <property type="molecule type" value="Genomic_DNA"/>
</dbReference>
<proteinExistence type="predicted"/>
<feature type="region of interest" description="Disordered" evidence="1">
    <location>
        <begin position="398"/>
        <end position="444"/>
    </location>
</feature>
<dbReference type="GO" id="GO:0016740">
    <property type="term" value="F:transferase activity"/>
    <property type="evidence" value="ECO:0007669"/>
    <property type="project" value="UniProtKB-KW"/>
</dbReference>
<feature type="compositionally biased region" description="Pro residues" evidence="1">
    <location>
        <begin position="423"/>
        <end position="432"/>
    </location>
</feature>
<dbReference type="STRING" id="1076935.U4LWD0"/>
<evidence type="ECO:0000256" key="2">
    <source>
        <dbReference type="SAM" id="Phobius"/>
    </source>
</evidence>
<gene>
    <name evidence="3" type="ORF">PCON_01452</name>
</gene>
<evidence type="ECO:0000313" key="3">
    <source>
        <dbReference type="EMBL" id="CCX33581.1"/>
    </source>
</evidence>
<dbReference type="Proteomes" id="UP000018144">
    <property type="component" value="Unassembled WGS sequence"/>
</dbReference>
<keyword evidence="3" id="KW-0808">Transferase</keyword>
<dbReference type="InterPro" id="IPR050587">
    <property type="entry name" value="GNT1/Glycosyltrans_8"/>
</dbReference>
<reference evidence="3 4" key="1">
    <citation type="journal article" date="2013" name="PLoS Genet.">
        <title>The genome and development-dependent transcriptomes of Pyronema confluens: a window into fungal evolution.</title>
        <authorList>
            <person name="Traeger S."/>
            <person name="Altegoer F."/>
            <person name="Freitag M."/>
            <person name="Gabaldon T."/>
            <person name="Kempken F."/>
            <person name="Kumar A."/>
            <person name="Marcet-Houben M."/>
            <person name="Poggeler S."/>
            <person name="Stajich J.E."/>
            <person name="Nowrousian M."/>
        </authorList>
    </citation>
    <scope>NUCLEOTIDE SEQUENCE [LARGE SCALE GENOMIC DNA]</scope>
    <source>
        <strain evidence="4">CBS 100304</strain>
        <tissue evidence="3">Vegetative mycelium</tissue>
    </source>
</reference>
<accession>U4LWD0</accession>
<evidence type="ECO:0000313" key="4">
    <source>
        <dbReference type="Proteomes" id="UP000018144"/>
    </source>
</evidence>
<dbReference type="AlphaFoldDB" id="U4LWD0"/>
<dbReference type="Gene3D" id="3.90.550.10">
    <property type="entry name" value="Spore Coat Polysaccharide Biosynthesis Protein SpsA, Chain A"/>
    <property type="match status" value="1"/>
</dbReference>
<dbReference type="InterPro" id="IPR029044">
    <property type="entry name" value="Nucleotide-diphossugar_trans"/>
</dbReference>